<gene>
    <name evidence="4" type="ORF">DR864_04290</name>
</gene>
<dbReference type="KEGG" id="run:DR864_04290"/>
<proteinExistence type="predicted"/>
<sequence length="424" mass="46378">MKSLFLLVSTLFLLAVTVPSRANNPLFADESRAYALPTLAKNNKGEAVLYWTEKDDKNVVYLYFSVSKDGGKTFSDKKLIFADAGLGNGRLARPKLLFKKDGTMAAVFSFRSGGTTPPREQKPAPTAHEGSHANHDKPTTAPASGGRPKRESQIRYTVSKDGGNTWTAPVSVDSDPTPLVRGFFDAVVLPNDEIAVAYLKDVKNSTKHEERDLRMVITKNGVFQEEKLIDPVVCDCCNISLLVDSKGILNVYYRDNNNDIRDIAKMTSADNGATFSKSQILFNDQWQLKGCPHSGATSSVFGESALISWFSGTATNSSGLRVVTNEGKRLFVLDNPTAKNSYLVTAPNASVVVWEQVKEKSEEGVTLIGLRKISPNNVSETRWVENSENGTNASVLVTDNQAIVAYEVKQANKMNTIKVSTVRL</sequence>
<dbReference type="SUPFAM" id="SSF50939">
    <property type="entry name" value="Sialidases"/>
    <property type="match status" value="1"/>
</dbReference>
<evidence type="ECO:0000313" key="5">
    <source>
        <dbReference type="Proteomes" id="UP000251993"/>
    </source>
</evidence>
<organism evidence="4 5">
    <name type="scientific">Runella rosea</name>
    <dbReference type="NCBI Taxonomy" id="2259595"/>
    <lineage>
        <taxon>Bacteria</taxon>
        <taxon>Pseudomonadati</taxon>
        <taxon>Bacteroidota</taxon>
        <taxon>Cytophagia</taxon>
        <taxon>Cytophagales</taxon>
        <taxon>Spirosomataceae</taxon>
        <taxon>Runella</taxon>
    </lineage>
</organism>
<name>A0A344TED6_9BACT</name>
<dbReference type="Proteomes" id="UP000251993">
    <property type="component" value="Chromosome"/>
</dbReference>
<keyword evidence="2" id="KW-0732">Signal</keyword>
<dbReference type="AlphaFoldDB" id="A0A344TED6"/>
<accession>A0A344TED6</accession>
<dbReference type="EMBL" id="CP030850">
    <property type="protein sequence ID" value="AXE17007.1"/>
    <property type="molecule type" value="Genomic_DNA"/>
</dbReference>
<dbReference type="InterPro" id="IPR011040">
    <property type="entry name" value="Sialidase"/>
</dbReference>
<dbReference type="RefSeq" id="WP_114065793.1">
    <property type="nucleotide sequence ID" value="NZ_CP030850.1"/>
</dbReference>
<dbReference type="OrthoDB" id="9764969at2"/>
<dbReference type="Pfam" id="PF13088">
    <property type="entry name" value="BNR_2"/>
    <property type="match status" value="1"/>
</dbReference>
<evidence type="ECO:0000256" key="1">
    <source>
        <dbReference type="SAM" id="MobiDB-lite"/>
    </source>
</evidence>
<evidence type="ECO:0000256" key="2">
    <source>
        <dbReference type="SAM" id="SignalP"/>
    </source>
</evidence>
<reference evidence="4 5" key="1">
    <citation type="submission" date="2018-07" db="EMBL/GenBank/DDBJ databases">
        <title>Genome sequencing of Runella.</title>
        <authorList>
            <person name="Baek M.-G."/>
            <person name="Yi H."/>
        </authorList>
    </citation>
    <scope>NUCLEOTIDE SEQUENCE [LARGE SCALE GENOMIC DNA]</scope>
    <source>
        <strain evidence="4 5">HYN0085</strain>
    </source>
</reference>
<feature type="region of interest" description="Disordered" evidence="1">
    <location>
        <begin position="109"/>
        <end position="152"/>
    </location>
</feature>
<dbReference type="Gene3D" id="2.120.10.10">
    <property type="match status" value="1"/>
</dbReference>
<feature type="compositionally biased region" description="Basic and acidic residues" evidence="1">
    <location>
        <begin position="129"/>
        <end position="138"/>
    </location>
</feature>
<keyword evidence="5" id="KW-1185">Reference proteome</keyword>
<protein>
    <submittedName>
        <fullName evidence="4">Exo-alpha-sialidase</fullName>
    </submittedName>
</protein>
<dbReference type="CDD" id="cd15482">
    <property type="entry name" value="Sialidase_non-viral"/>
    <property type="match status" value="1"/>
</dbReference>
<evidence type="ECO:0000313" key="4">
    <source>
        <dbReference type="EMBL" id="AXE17007.1"/>
    </source>
</evidence>
<evidence type="ECO:0000259" key="3">
    <source>
        <dbReference type="Pfam" id="PF13088"/>
    </source>
</evidence>
<feature type="signal peptide" evidence="2">
    <location>
        <begin position="1"/>
        <end position="22"/>
    </location>
</feature>
<dbReference type="InterPro" id="IPR036278">
    <property type="entry name" value="Sialidase_sf"/>
</dbReference>
<feature type="domain" description="Sialidase" evidence="3">
    <location>
        <begin position="150"/>
        <end position="357"/>
    </location>
</feature>
<feature type="chain" id="PRO_5016574623" evidence="2">
    <location>
        <begin position="23"/>
        <end position="424"/>
    </location>
</feature>